<dbReference type="RefSeq" id="WP_188922837.1">
    <property type="nucleotide sequence ID" value="NZ_BMPZ01000013.1"/>
</dbReference>
<reference evidence="2" key="2">
    <citation type="submission" date="2020-09" db="EMBL/GenBank/DDBJ databases">
        <authorList>
            <person name="Sun Q."/>
            <person name="Ohkuma M."/>
        </authorList>
    </citation>
    <scope>NUCLEOTIDE SEQUENCE</scope>
    <source>
        <strain evidence="2">JCM 30804</strain>
    </source>
</reference>
<reference evidence="2" key="1">
    <citation type="journal article" date="2014" name="Int. J. Syst. Evol. Microbiol.">
        <title>Complete genome sequence of Corynebacterium casei LMG S-19264T (=DSM 44701T), isolated from a smear-ripened cheese.</title>
        <authorList>
            <consortium name="US DOE Joint Genome Institute (JGI-PGF)"/>
            <person name="Walter F."/>
            <person name="Albersmeier A."/>
            <person name="Kalinowski J."/>
            <person name="Ruckert C."/>
        </authorList>
    </citation>
    <scope>NUCLEOTIDE SEQUENCE</scope>
    <source>
        <strain evidence="2">JCM 30804</strain>
    </source>
</reference>
<gene>
    <name evidence="2" type="ORF">GCM10009332_32040</name>
</gene>
<dbReference type="Proteomes" id="UP000613743">
    <property type="component" value="Unassembled WGS sequence"/>
</dbReference>
<dbReference type="EMBL" id="BMPZ01000013">
    <property type="protein sequence ID" value="GGI92340.1"/>
    <property type="molecule type" value="Genomic_DNA"/>
</dbReference>
<evidence type="ECO:0000313" key="3">
    <source>
        <dbReference type="Proteomes" id="UP000613743"/>
    </source>
</evidence>
<protein>
    <recommendedName>
        <fullName evidence="1">DUF4124 domain-containing protein</fullName>
    </recommendedName>
</protein>
<dbReference type="AlphaFoldDB" id="A0A917NFA8"/>
<name>A0A917NFA8_9GAMM</name>
<organism evidence="2 3">
    <name type="scientific">Shewanella gelidii</name>
    <dbReference type="NCBI Taxonomy" id="1642821"/>
    <lineage>
        <taxon>Bacteria</taxon>
        <taxon>Pseudomonadati</taxon>
        <taxon>Pseudomonadota</taxon>
        <taxon>Gammaproteobacteria</taxon>
        <taxon>Alteromonadales</taxon>
        <taxon>Shewanellaceae</taxon>
        <taxon>Shewanella</taxon>
    </lineage>
</organism>
<accession>A0A917NFA8</accession>
<dbReference type="InterPro" id="IPR025392">
    <property type="entry name" value="DUF4124"/>
</dbReference>
<feature type="domain" description="DUF4124" evidence="1">
    <location>
        <begin position="16"/>
        <end position="53"/>
    </location>
</feature>
<sequence>MFELIRSTKLKFASLLLVLFTAPTFATVIYTWVDENGVTHYSQQSPENIEATKLYSEDMEQALIGFVSPKVSKKSDEQLSTEELNAELIKRQDGDQAKSICASAKHSLQILTTHSKLNRQDPKSGKSIAMTEEERQAAIKENKERISLFCEK</sequence>
<keyword evidence="3" id="KW-1185">Reference proteome</keyword>
<dbReference type="Pfam" id="PF13511">
    <property type="entry name" value="DUF4124"/>
    <property type="match status" value="1"/>
</dbReference>
<evidence type="ECO:0000313" key="2">
    <source>
        <dbReference type="EMBL" id="GGI92340.1"/>
    </source>
</evidence>
<evidence type="ECO:0000259" key="1">
    <source>
        <dbReference type="Pfam" id="PF13511"/>
    </source>
</evidence>
<proteinExistence type="predicted"/>
<comment type="caution">
    <text evidence="2">The sequence shown here is derived from an EMBL/GenBank/DDBJ whole genome shotgun (WGS) entry which is preliminary data.</text>
</comment>